<dbReference type="EMBL" id="JBDXSU010000054">
    <property type="protein sequence ID" value="MFB5193244.1"/>
    <property type="molecule type" value="Genomic_DNA"/>
</dbReference>
<evidence type="ECO:0008006" key="4">
    <source>
        <dbReference type="Google" id="ProtNLM"/>
    </source>
</evidence>
<keyword evidence="1" id="KW-0812">Transmembrane</keyword>
<evidence type="ECO:0000313" key="2">
    <source>
        <dbReference type="EMBL" id="MFB5193244.1"/>
    </source>
</evidence>
<sequence length="289" mass="31234">MTFESDIRDALIEQSVNVTSNVTFESVWNAVTNEAPRRGIFISKKRTRIASIAALASIIPIAGAVYAATTVFHWGGASFQQEQNVTGPMSQLAEKSVLNSMINQKGSKILDLASSRAVASFSIYQPVSTIQGWTKTLGEGIISPLLHYHVNSNGTKTFTGTTQQPVEYIDVYSNLRGQTVSVSQSYDDAMTKAWQSSIHTTNNWSGSVTWGLGKDVVDIGSFDGGYAFAIQGNWSEIPSVHKSGEFTNLVILHPDKNNVVSDVVLDESGGVTLQTLEKIASEYLNGTSS</sequence>
<name>A0ABV5ALV9_9BACL</name>
<dbReference type="RefSeq" id="WP_368780825.1">
    <property type="nucleotide sequence ID" value="NZ_CP162943.1"/>
</dbReference>
<dbReference type="Proteomes" id="UP001579974">
    <property type="component" value="Unassembled WGS sequence"/>
</dbReference>
<protein>
    <recommendedName>
        <fullName evidence="4">DUF4367 domain-containing protein</fullName>
    </recommendedName>
</protein>
<keyword evidence="1" id="KW-0472">Membrane</keyword>
<comment type="caution">
    <text evidence="2">The sequence shown here is derived from an EMBL/GenBank/DDBJ whole genome shotgun (WGS) entry which is preliminary data.</text>
</comment>
<gene>
    <name evidence="2" type="ORF">KKP3000_003537</name>
</gene>
<accession>A0ABV5ALV9</accession>
<organism evidence="2 3">
    <name type="scientific">Alicyclobacillus fastidiosus</name>
    <dbReference type="NCBI Taxonomy" id="392011"/>
    <lineage>
        <taxon>Bacteria</taxon>
        <taxon>Bacillati</taxon>
        <taxon>Bacillota</taxon>
        <taxon>Bacilli</taxon>
        <taxon>Bacillales</taxon>
        <taxon>Alicyclobacillaceae</taxon>
        <taxon>Alicyclobacillus</taxon>
    </lineage>
</organism>
<keyword evidence="1" id="KW-1133">Transmembrane helix</keyword>
<evidence type="ECO:0000256" key="1">
    <source>
        <dbReference type="SAM" id="Phobius"/>
    </source>
</evidence>
<feature type="transmembrane region" description="Helical" evidence="1">
    <location>
        <begin position="52"/>
        <end position="74"/>
    </location>
</feature>
<evidence type="ECO:0000313" key="3">
    <source>
        <dbReference type="Proteomes" id="UP001579974"/>
    </source>
</evidence>
<reference evidence="2 3" key="1">
    <citation type="journal article" date="2024" name="Int. J. Mol. Sci.">
        <title>Exploration of Alicyclobacillus spp. Genome in Search of Antibiotic Resistance.</title>
        <authorList>
            <person name="Bucka-Kolendo J."/>
            <person name="Kiousi D.E."/>
            <person name="Dekowska A."/>
            <person name="Mikolajczuk-Szczyrba A."/>
            <person name="Karadedos D.M."/>
            <person name="Michael P."/>
            <person name="Galanis A."/>
            <person name="Sokolowska B."/>
        </authorList>
    </citation>
    <scope>NUCLEOTIDE SEQUENCE [LARGE SCALE GENOMIC DNA]</scope>
    <source>
        <strain evidence="2 3">KKP 3000</strain>
    </source>
</reference>
<proteinExistence type="predicted"/>
<keyword evidence="3" id="KW-1185">Reference proteome</keyword>